<dbReference type="Pfam" id="PF13116">
    <property type="entry name" value="YhdP"/>
    <property type="match status" value="1"/>
</dbReference>
<dbReference type="RefSeq" id="WP_123102900.1">
    <property type="nucleotide sequence ID" value="NZ_CP127527.1"/>
</dbReference>
<reference evidence="2" key="1">
    <citation type="submission" date="2018-10" db="EMBL/GenBank/DDBJ databases">
        <title>Acidithiobacillus sulfuriphilus sp. nov.: an extremely acidophilic sulfur-oxidizing chemolithotroph isolated from a neutral pH environment.</title>
        <authorList>
            <person name="Falagan C."/>
            <person name="Moya-Beltran A."/>
            <person name="Quatrini R."/>
            <person name="Johnson D.B."/>
        </authorList>
    </citation>
    <scope>NUCLEOTIDE SEQUENCE [LARGE SCALE GENOMIC DNA]</scope>
    <source>
        <strain evidence="2">CJ-2</strain>
    </source>
</reference>
<dbReference type="PANTHER" id="PTHR38690">
    <property type="entry name" value="PROTEASE-RELATED"/>
    <property type="match status" value="1"/>
</dbReference>
<evidence type="ECO:0000313" key="2">
    <source>
        <dbReference type="EMBL" id="RNF65346.1"/>
    </source>
</evidence>
<organism evidence="2">
    <name type="scientific">Acidithiobacillus sulfuriphilus</name>
    <dbReference type="NCBI Taxonomy" id="1867749"/>
    <lineage>
        <taxon>Bacteria</taxon>
        <taxon>Pseudomonadati</taxon>
        <taxon>Pseudomonadota</taxon>
        <taxon>Acidithiobacillia</taxon>
        <taxon>Acidithiobacillales</taxon>
        <taxon>Acidithiobacillaceae</taxon>
        <taxon>Acidithiobacillus</taxon>
    </lineage>
</organism>
<sequence length="1229" mass="132974">MSLRALRFWPRFGGLRRALLWLLAVLPTLAIGAAAAFYLLALPRLDALRPLLAQELAVQLGAPVTVRGLQLGWDWGPWLTVRDLRAGPAADPVLEIHAFRLRLYALPLLWGDYIARDLQVDSARVQVRQGTDGRWRVAGKVLGQGAGALPVNLDWARMDLQRVTLVWQAQERERPQDLHLQWRSSGGFRPRVQAQLRWSPTGYLHYAGVLHGIFATPRRSLGEGNLTVEHLPLNLLGSLSQWQGEVSGKAQLQWRDGVWRGGSGWLDLQQVHGGSGSALRLPGLHAQWRWQGESGHGLLTVTDLRWAGLPGAPLQGQVHLDWRKGWIVQVQSPALPFALVHALPPDCLPAAGRWLLDSPVHGRLQALDLRWQSGLPSRPASWELTTRLDGVGFAPHGPWPGMEGLTGGLAAGPQALHLDLDSPRLDLHWPRLLAAPLTLRGAAARVTAAPQDGGWSVVADDLRLAAPGHLRGRLHWQSGPPQGDRVDLHLHLADLPMDMISRLAPLEGIDAGFRHWLQTSFSTGTMRQADLVLRGPLRDFPFRNPGAGVFALDADFQNVALRYAPEWPAVADLDAHLQWQGGHLQISSQHGSILGTPVAQAQAEVADVFASHQVLQVGIQSLLPLPAVLRFLRNSPILRAKALGAAPIQMDGQGRLQLLLQVPFGPAKTTVTGRLDLHQADFSWGPWRADALNGPIVFSRDQILAQSLKGRFLGGPLQMTLQAGDLEKTARLQFQTQGALQPAAAAQPLDLPAFGAISGLLPYSGEGVLAGDDLQFRAQGDLQGLASRLPSPLNRVAGSAGSVAISGQGDLSSRLRVNVHAAAQAGSLVWQRQQNRWQLAAGSWQLDGHTAPPLPPAGILLTGRGGVLPVDAWLQVLHGSAAGLTAWPTLILRSHWQSVQFLGRDWPDVTLQGQAAGDGLALQLGGPAVAGQLRYEAAPARFSVQLQHLDIPPLAKGQGTAPDVAGHPGGSPLALTAHIARLQWDGHALQDFSLEGHRNATGWQFPQVSAQWAGSRWTLAGEWLGRGAGSSRFHGQMQAVDTAPFLRTLGVDSLDYARARSEGDLHWPGPPWDFALAHLHGSVRLTLQDGRLGKLGAGLAWLVLVNPTSLLSDVLTFNYRPLFGNGLFFSRLSGDFALDEGVATSRNVVLQSSAVEAKAEGSVDLQRHDLNLALQVYPLQSVDLLIGHFPLLGPALFGRSGKVVEWEYRVQGPWDHPVVRSVHAKETSP</sequence>
<gene>
    <name evidence="2" type="ORF">EC580_05310</name>
</gene>
<evidence type="ECO:0000259" key="1">
    <source>
        <dbReference type="Pfam" id="PF13116"/>
    </source>
</evidence>
<feature type="domain" description="YhdP central" evidence="1">
    <location>
        <begin position="17"/>
        <end position="1219"/>
    </location>
</feature>
<dbReference type="OrthoDB" id="8521382at2"/>
<dbReference type="PANTHER" id="PTHR38690:SF1">
    <property type="entry name" value="PROTEASE"/>
    <property type="match status" value="1"/>
</dbReference>
<comment type="caution">
    <text evidence="2">The sequence shown here is derived from an EMBL/GenBank/DDBJ whole genome shotgun (WGS) entry which is preliminary data.</text>
</comment>
<dbReference type="AlphaFoldDB" id="A0A3M8R9S0"/>
<dbReference type="EMBL" id="RIZI01000146">
    <property type="protein sequence ID" value="RNF65346.1"/>
    <property type="molecule type" value="Genomic_DNA"/>
</dbReference>
<accession>A0A3M8R9S0</accession>
<dbReference type="InterPro" id="IPR025263">
    <property type="entry name" value="YhdP_central"/>
</dbReference>
<proteinExistence type="predicted"/>
<dbReference type="InterPro" id="IPR011836">
    <property type="entry name" value="YhdP"/>
</dbReference>
<name>A0A3M8R9S0_9PROT</name>
<protein>
    <recommendedName>
        <fullName evidence="1">YhdP central domain-containing protein</fullName>
    </recommendedName>
</protein>